<accession>A0AAD5C320</accession>
<organism evidence="1 2">
    <name type="scientific">Ambrosia artemisiifolia</name>
    <name type="common">Common ragweed</name>
    <dbReference type="NCBI Taxonomy" id="4212"/>
    <lineage>
        <taxon>Eukaryota</taxon>
        <taxon>Viridiplantae</taxon>
        <taxon>Streptophyta</taxon>
        <taxon>Embryophyta</taxon>
        <taxon>Tracheophyta</taxon>
        <taxon>Spermatophyta</taxon>
        <taxon>Magnoliopsida</taxon>
        <taxon>eudicotyledons</taxon>
        <taxon>Gunneridae</taxon>
        <taxon>Pentapetalae</taxon>
        <taxon>asterids</taxon>
        <taxon>campanulids</taxon>
        <taxon>Asterales</taxon>
        <taxon>Asteraceae</taxon>
        <taxon>Asteroideae</taxon>
        <taxon>Heliantheae alliance</taxon>
        <taxon>Heliantheae</taxon>
        <taxon>Ambrosia</taxon>
    </lineage>
</organism>
<name>A0AAD5C320_AMBAR</name>
<keyword evidence="2" id="KW-1185">Reference proteome</keyword>
<evidence type="ECO:0000313" key="2">
    <source>
        <dbReference type="Proteomes" id="UP001206925"/>
    </source>
</evidence>
<sequence>MIKANPLSVLLMLRRKVIHKCTLHRDTLMSSPLILLLSMPLRRSRWNNNNEDLSAVLRLCVAVAKMLFGLPKRRPV</sequence>
<proteinExistence type="predicted"/>
<reference evidence="1" key="1">
    <citation type="submission" date="2022-06" db="EMBL/GenBank/DDBJ databases">
        <title>Uncovering the hologenomic basis of an extraordinary plant invasion.</title>
        <authorList>
            <person name="Bieker V.C."/>
            <person name="Martin M.D."/>
            <person name="Gilbert T."/>
            <person name="Hodgins K."/>
            <person name="Battlay P."/>
            <person name="Petersen B."/>
            <person name="Wilson J."/>
        </authorList>
    </citation>
    <scope>NUCLEOTIDE SEQUENCE</scope>
    <source>
        <strain evidence="1">AA19_3_7</strain>
        <tissue evidence="1">Leaf</tissue>
    </source>
</reference>
<protein>
    <submittedName>
        <fullName evidence="1">Uncharacterized protein</fullName>
    </submittedName>
</protein>
<dbReference type="Proteomes" id="UP001206925">
    <property type="component" value="Unassembled WGS sequence"/>
</dbReference>
<comment type="caution">
    <text evidence="1">The sequence shown here is derived from an EMBL/GenBank/DDBJ whole genome shotgun (WGS) entry which is preliminary data.</text>
</comment>
<dbReference type="AlphaFoldDB" id="A0AAD5C320"/>
<dbReference type="EMBL" id="JAMZMK010009718">
    <property type="protein sequence ID" value="KAI7734463.1"/>
    <property type="molecule type" value="Genomic_DNA"/>
</dbReference>
<gene>
    <name evidence="1" type="ORF">M8C21_031262</name>
</gene>
<feature type="non-terminal residue" evidence="1">
    <location>
        <position position="76"/>
    </location>
</feature>
<evidence type="ECO:0000313" key="1">
    <source>
        <dbReference type="EMBL" id="KAI7734463.1"/>
    </source>
</evidence>